<gene>
    <name evidence="2" type="ORF">HYDPIDRAFT_33354</name>
</gene>
<dbReference type="EMBL" id="KN839892">
    <property type="protein sequence ID" value="KIJ59285.1"/>
    <property type="molecule type" value="Genomic_DNA"/>
</dbReference>
<dbReference type="Pfam" id="PF06985">
    <property type="entry name" value="HET"/>
    <property type="match status" value="1"/>
</dbReference>
<proteinExistence type="predicted"/>
<organism evidence="2 3">
    <name type="scientific">Hydnomerulius pinastri MD-312</name>
    <dbReference type="NCBI Taxonomy" id="994086"/>
    <lineage>
        <taxon>Eukaryota</taxon>
        <taxon>Fungi</taxon>
        <taxon>Dikarya</taxon>
        <taxon>Basidiomycota</taxon>
        <taxon>Agaricomycotina</taxon>
        <taxon>Agaricomycetes</taxon>
        <taxon>Agaricomycetidae</taxon>
        <taxon>Boletales</taxon>
        <taxon>Boletales incertae sedis</taxon>
        <taxon>Leucogyrophana</taxon>
    </lineage>
</organism>
<dbReference type="HOGENOM" id="CLU_000288_138_1_1"/>
<evidence type="ECO:0000259" key="1">
    <source>
        <dbReference type="Pfam" id="PF06985"/>
    </source>
</evidence>
<dbReference type="AlphaFoldDB" id="A0A0C9VNR1"/>
<evidence type="ECO:0000313" key="2">
    <source>
        <dbReference type="EMBL" id="KIJ59285.1"/>
    </source>
</evidence>
<sequence>MAVHDVVQAFIRYVYNDMPAHILYLPEQRLIGREELKEIFWDDIESITEDEIENRDRSRQSKIDHLVWEMVPYAMFSHRWLHRGEPTFQDMSGPERPRGLAGYNKLSKFCEKAQEYGCRLAWSDTCCIDKTSSAELEEAIRSMFRWYRNSRICIAYLAESQTLADFGHEVWFRRGWTLQELLAPRRMKFYGKEWIPFGVYRNDKEDDEILRSLAEVTEIPRRELTFFLPGTRAIRDKMLWASTRETTRIEDTAYSLMGIFEITMPVAYGEGAWAFHRLMETIIQRCDEWTILAWAGPSSWYNKGIPRAPSCYRAGDPKLAPLTTAQRQGAERDRLSFEMTQRGLKLKVAVVELEEMRGEDDLRIAETGDYWHPPLRARDPNLILSEVAAYVLSSIAPAKEVLWAVGVVNYRHLKNSPSMWRRVSTEEGVLDAERDFVGFLLRKSDRSGQFTGVNWTKVDTEKVVMIRCNRRKIRKPLETVWL</sequence>
<feature type="domain" description="Heterokaryon incompatibility" evidence="1">
    <location>
        <begin position="73"/>
        <end position="162"/>
    </location>
</feature>
<accession>A0A0C9VNR1</accession>
<dbReference type="PANTHER" id="PTHR10622:SF10">
    <property type="entry name" value="HET DOMAIN-CONTAINING PROTEIN"/>
    <property type="match status" value="1"/>
</dbReference>
<dbReference type="Proteomes" id="UP000053820">
    <property type="component" value="Unassembled WGS sequence"/>
</dbReference>
<protein>
    <submittedName>
        <fullName evidence="2">Unplaced genomic scaffold scaffold_58, whole genome shotgun sequence</fullName>
    </submittedName>
</protein>
<name>A0A0C9VNR1_9AGAM</name>
<dbReference type="OrthoDB" id="5122891at2759"/>
<dbReference type="InterPro" id="IPR010730">
    <property type="entry name" value="HET"/>
</dbReference>
<evidence type="ECO:0000313" key="3">
    <source>
        <dbReference type="Proteomes" id="UP000053820"/>
    </source>
</evidence>
<keyword evidence="3" id="KW-1185">Reference proteome</keyword>
<dbReference type="PANTHER" id="PTHR10622">
    <property type="entry name" value="HET DOMAIN-CONTAINING PROTEIN"/>
    <property type="match status" value="1"/>
</dbReference>
<reference evidence="2 3" key="1">
    <citation type="submission" date="2014-04" db="EMBL/GenBank/DDBJ databases">
        <title>Evolutionary Origins and Diversification of the Mycorrhizal Mutualists.</title>
        <authorList>
            <consortium name="DOE Joint Genome Institute"/>
            <consortium name="Mycorrhizal Genomics Consortium"/>
            <person name="Kohler A."/>
            <person name="Kuo A."/>
            <person name="Nagy L.G."/>
            <person name="Floudas D."/>
            <person name="Copeland A."/>
            <person name="Barry K.W."/>
            <person name="Cichocki N."/>
            <person name="Veneault-Fourrey C."/>
            <person name="LaButti K."/>
            <person name="Lindquist E.A."/>
            <person name="Lipzen A."/>
            <person name="Lundell T."/>
            <person name="Morin E."/>
            <person name="Murat C."/>
            <person name="Riley R."/>
            <person name="Ohm R."/>
            <person name="Sun H."/>
            <person name="Tunlid A."/>
            <person name="Henrissat B."/>
            <person name="Grigoriev I.V."/>
            <person name="Hibbett D.S."/>
            <person name="Martin F."/>
        </authorList>
    </citation>
    <scope>NUCLEOTIDE SEQUENCE [LARGE SCALE GENOMIC DNA]</scope>
    <source>
        <strain evidence="2 3">MD-312</strain>
    </source>
</reference>